<dbReference type="Gene3D" id="3.30.300.210">
    <property type="entry name" value="Nutrient germinant receptor protein C, domain 3"/>
    <property type="match status" value="1"/>
</dbReference>
<evidence type="ECO:0000256" key="4">
    <source>
        <dbReference type="ARBA" id="ARBA00022729"/>
    </source>
</evidence>
<dbReference type="RefSeq" id="WP_023634195.1">
    <property type="nucleotide sequence ID" value="NZ_CP027303.2"/>
</dbReference>
<evidence type="ECO:0000256" key="2">
    <source>
        <dbReference type="ARBA" id="ARBA00007886"/>
    </source>
</evidence>
<dbReference type="NCBIfam" id="TIGR02887">
    <property type="entry name" value="spore_ger_x_C"/>
    <property type="match status" value="1"/>
</dbReference>
<sequence>MYLRLVAVGLMMLLLSGCWGNRNIDQIVYIHSIGIDYDHRQFVLYVQLINFSGLAKAEYGGGRQVAAVAIGRSAGETPEIAAHELYTSIQQMVSWGHVKSIVFTKRALKKEVVRGVIDLLTRYHEIRHTIWVYATDASLTDVFKATPLLHASSYLSMLTNPEELFRQSSFIRPLRFNRLIAISDEHSATLRIPYITLDPASWTEDTKKKKMLSLSGVCFLHDYELQQCTDREKLLGVRWTERDVIRTPIYVKEGRQTVASLVVRHPKAKWSVLSTKDGPAFQLTIQAQGSLIELRRPLSRERLAKLAAQTVKQEIQQAYEWGVNRNIDVLNVSDQLYRSNVHKWRQWEQNGIIPLKKKTIRNISVHLSLGSSGKEKLDYRAGD</sequence>
<dbReference type="PANTHER" id="PTHR35789">
    <property type="entry name" value="SPORE GERMINATION PROTEIN B3"/>
    <property type="match status" value="1"/>
</dbReference>
<organism evidence="10 11">
    <name type="scientific">Geobacillus thermoleovorans</name>
    <name type="common">Bacillus thermoleovorans</name>
    <dbReference type="NCBI Taxonomy" id="33941"/>
    <lineage>
        <taxon>Bacteria</taxon>
        <taxon>Bacillati</taxon>
        <taxon>Bacillota</taxon>
        <taxon>Bacilli</taxon>
        <taxon>Bacillales</taxon>
        <taxon>Anoxybacillaceae</taxon>
        <taxon>Geobacillus</taxon>
        <taxon>Geobacillus thermoleovorans group</taxon>
    </lineage>
</organism>
<dbReference type="InterPro" id="IPR057336">
    <property type="entry name" value="GerAC_N"/>
</dbReference>
<dbReference type="EMBL" id="CP027303">
    <property type="protein sequence ID" value="AWO76093.1"/>
    <property type="molecule type" value="Genomic_DNA"/>
</dbReference>
<dbReference type="Pfam" id="PF05504">
    <property type="entry name" value="Spore_GerAC"/>
    <property type="match status" value="1"/>
</dbReference>
<dbReference type="PROSITE" id="PS51257">
    <property type="entry name" value="PROKAR_LIPOPROTEIN"/>
    <property type="match status" value="1"/>
</dbReference>
<feature type="domain" description="Spore germination protein N-terminal" evidence="9">
    <location>
        <begin position="22"/>
        <end position="196"/>
    </location>
</feature>
<dbReference type="InterPro" id="IPR038501">
    <property type="entry name" value="Spore_GerAC_C_sf"/>
</dbReference>
<evidence type="ECO:0000313" key="11">
    <source>
        <dbReference type="Proteomes" id="UP000246996"/>
    </source>
</evidence>
<dbReference type="InterPro" id="IPR008844">
    <property type="entry name" value="Spore_GerAC-like"/>
</dbReference>
<keyword evidence="6" id="KW-0564">Palmitate</keyword>
<keyword evidence="3" id="KW-0309">Germination</keyword>
<dbReference type="Pfam" id="PF25198">
    <property type="entry name" value="Spore_GerAC_N"/>
    <property type="match status" value="1"/>
</dbReference>
<evidence type="ECO:0000256" key="5">
    <source>
        <dbReference type="ARBA" id="ARBA00023136"/>
    </source>
</evidence>
<keyword evidence="4" id="KW-0732">Signal</keyword>
<dbReference type="InterPro" id="IPR046953">
    <property type="entry name" value="Spore_GerAC-like_C"/>
</dbReference>
<dbReference type="GO" id="GO:0009847">
    <property type="term" value="P:spore germination"/>
    <property type="evidence" value="ECO:0007669"/>
    <property type="project" value="InterPro"/>
</dbReference>
<evidence type="ECO:0000259" key="8">
    <source>
        <dbReference type="Pfam" id="PF05504"/>
    </source>
</evidence>
<evidence type="ECO:0000256" key="1">
    <source>
        <dbReference type="ARBA" id="ARBA00004635"/>
    </source>
</evidence>
<keyword evidence="5" id="KW-0472">Membrane</keyword>
<evidence type="ECO:0000259" key="9">
    <source>
        <dbReference type="Pfam" id="PF25198"/>
    </source>
</evidence>
<comment type="subcellular location">
    <subcellularLocation>
        <location evidence="1">Membrane</location>
        <topology evidence="1">Lipid-anchor</topology>
    </subcellularLocation>
</comment>
<comment type="similarity">
    <text evidence="2">Belongs to the GerABKC lipoprotein family.</text>
</comment>
<protein>
    <submittedName>
        <fullName evidence="10">Ger(X)C family spore germination protein</fullName>
    </submittedName>
</protein>
<name>A0A2Z3NDY8_GEOTH</name>
<gene>
    <name evidence="10" type="ORF">C1N76_17335</name>
</gene>
<dbReference type="PANTHER" id="PTHR35789:SF1">
    <property type="entry name" value="SPORE GERMINATION PROTEIN B3"/>
    <property type="match status" value="1"/>
</dbReference>
<accession>A0A2Z3NDY8</accession>
<evidence type="ECO:0000256" key="7">
    <source>
        <dbReference type="ARBA" id="ARBA00023288"/>
    </source>
</evidence>
<dbReference type="Proteomes" id="UP000246996">
    <property type="component" value="Chromosome"/>
</dbReference>
<feature type="domain" description="Spore germination GerAC-like C-terminal" evidence="8">
    <location>
        <begin position="216"/>
        <end position="350"/>
    </location>
</feature>
<evidence type="ECO:0000313" key="10">
    <source>
        <dbReference type="EMBL" id="AWO76093.1"/>
    </source>
</evidence>
<evidence type="ECO:0000256" key="3">
    <source>
        <dbReference type="ARBA" id="ARBA00022544"/>
    </source>
</evidence>
<dbReference type="AlphaFoldDB" id="A0A2Z3NDY8"/>
<reference evidence="11" key="1">
    <citation type="submission" date="2018-02" db="EMBL/GenBank/DDBJ databases">
        <title>The complete genome of bacterial strain SGAirxxxx.</title>
        <authorList>
            <person name="Schuster S.C."/>
        </authorList>
    </citation>
    <scope>NUCLEOTIDE SEQUENCE [LARGE SCALE GENOMIC DNA]</scope>
    <source>
        <strain evidence="11">SGAir0734</strain>
    </source>
</reference>
<keyword evidence="7" id="KW-0449">Lipoprotein</keyword>
<evidence type="ECO:0000256" key="6">
    <source>
        <dbReference type="ARBA" id="ARBA00023139"/>
    </source>
</evidence>
<dbReference type="GO" id="GO:0016020">
    <property type="term" value="C:membrane"/>
    <property type="evidence" value="ECO:0007669"/>
    <property type="project" value="UniProtKB-SubCell"/>
</dbReference>
<proteinExistence type="inferred from homology"/>